<reference evidence="2" key="2">
    <citation type="submission" date="2015-01" db="EMBL/GenBank/DDBJ databases">
        <title>Evolutionary Origins and Diversification of the Mycorrhizal Mutualists.</title>
        <authorList>
            <consortium name="DOE Joint Genome Institute"/>
            <consortium name="Mycorrhizal Genomics Consortium"/>
            <person name="Kohler A."/>
            <person name="Kuo A."/>
            <person name="Nagy L.G."/>
            <person name="Floudas D."/>
            <person name="Copeland A."/>
            <person name="Barry K.W."/>
            <person name="Cichocki N."/>
            <person name="Veneault-Fourrey C."/>
            <person name="LaButti K."/>
            <person name="Lindquist E.A."/>
            <person name="Lipzen A."/>
            <person name="Lundell T."/>
            <person name="Morin E."/>
            <person name="Murat C."/>
            <person name="Riley R."/>
            <person name="Ohm R."/>
            <person name="Sun H."/>
            <person name="Tunlid A."/>
            <person name="Henrissat B."/>
            <person name="Grigoriev I.V."/>
            <person name="Hibbett D.S."/>
            <person name="Martin F."/>
        </authorList>
    </citation>
    <scope>NUCLEOTIDE SEQUENCE [LARGE SCALE GENOMIC DNA]</scope>
    <source>
        <strain evidence="2">F 1598</strain>
    </source>
</reference>
<dbReference type="EMBL" id="KN833133">
    <property type="protein sequence ID" value="KIM72415.1"/>
    <property type="molecule type" value="Genomic_DNA"/>
</dbReference>
<evidence type="ECO:0000313" key="2">
    <source>
        <dbReference type="Proteomes" id="UP000054166"/>
    </source>
</evidence>
<protein>
    <submittedName>
        <fullName evidence="1">Uncharacterized protein</fullName>
    </submittedName>
</protein>
<gene>
    <name evidence="1" type="ORF">PILCRDRAFT_741312</name>
</gene>
<proteinExistence type="predicted"/>
<name>A0A0C3EIE5_PILCF</name>
<evidence type="ECO:0000313" key="1">
    <source>
        <dbReference type="EMBL" id="KIM72415.1"/>
    </source>
</evidence>
<dbReference type="InParanoid" id="A0A0C3EIE5"/>
<sequence length="56" mass="6055">MAMGAEFTQNMSGSNMVVIAAYVSGLKHKKPSTCSLLLSTTSGSKIFHPMEEPDHR</sequence>
<organism evidence="1 2">
    <name type="scientific">Piloderma croceum (strain F 1598)</name>
    <dbReference type="NCBI Taxonomy" id="765440"/>
    <lineage>
        <taxon>Eukaryota</taxon>
        <taxon>Fungi</taxon>
        <taxon>Dikarya</taxon>
        <taxon>Basidiomycota</taxon>
        <taxon>Agaricomycotina</taxon>
        <taxon>Agaricomycetes</taxon>
        <taxon>Agaricomycetidae</taxon>
        <taxon>Atheliales</taxon>
        <taxon>Atheliaceae</taxon>
        <taxon>Piloderma</taxon>
    </lineage>
</organism>
<keyword evidence="2" id="KW-1185">Reference proteome</keyword>
<dbReference type="AlphaFoldDB" id="A0A0C3EIE5"/>
<accession>A0A0C3EIE5</accession>
<dbReference type="Proteomes" id="UP000054166">
    <property type="component" value="Unassembled WGS sequence"/>
</dbReference>
<dbReference type="HOGENOM" id="CLU_3015030_0_0_1"/>
<reference evidence="1 2" key="1">
    <citation type="submission" date="2014-04" db="EMBL/GenBank/DDBJ databases">
        <authorList>
            <consortium name="DOE Joint Genome Institute"/>
            <person name="Kuo A."/>
            <person name="Tarkka M."/>
            <person name="Buscot F."/>
            <person name="Kohler A."/>
            <person name="Nagy L.G."/>
            <person name="Floudas D."/>
            <person name="Copeland A."/>
            <person name="Barry K.W."/>
            <person name="Cichocki N."/>
            <person name="Veneault-Fourrey C."/>
            <person name="LaButti K."/>
            <person name="Lindquist E.A."/>
            <person name="Lipzen A."/>
            <person name="Lundell T."/>
            <person name="Morin E."/>
            <person name="Murat C."/>
            <person name="Sun H."/>
            <person name="Tunlid A."/>
            <person name="Henrissat B."/>
            <person name="Grigoriev I.V."/>
            <person name="Hibbett D.S."/>
            <person name="Martin F."/>
            <person name="Nordberg H.P."/>
            <person name="Cantor M.N."/>
            <person name="Hua S.X."/>
        </authorList>
    </citation>
    <scope>NUCLEOTIDE SEQUENCE [LARGE SCALE GENOMIC DNA]</scope>
    <source>
        <strain evidence="1 2">F 1598</strain>
    </source>
</reference>